<reference evidence="1 2" key="1">
    <citation type="journal article" date="2023" name="Insect Mol. Biol.">
        <title>Genome sequencing provides insights into the evolution of gene families encoding plant cell wall-degrading enzymes in longhorned beetles.</title>
        <authorList>
            <person name="Shin N.R."/>
            <person name="Okamura Y."/>
            <person name="Kirsch R."/>
            <person name="Pauchet Y."/>
        </authorList>
    </citation>
    <scope>NUCLEOTIDE SEQUENCE [LARGE SCALE GENOMIC DNA]</scope>
    <source>
        <strain evidence="1">EAD_L_NR</strain>
    </source>
</reference>
<dbReference type="EMBL" id="JANEYG010000095">
    <property type="protein sequence ID" value="KAJ8913356.1"/>
    <property type="molecule type" value="Genomic_DNA"/>
</dbReference>
<gene>
    <name evidence="1" type="ORF">NQ315_008746</name>
</gene>
<dbReference type="InterPro" id="IPR036397">
    <property type="entry name" value="RNaseH_sf"/>
</dbReference>
<protein>
    <submittedName>
        <fullName evidence="1">Uncharacterized protein</fullName>
    </submittedName>
</protein>
<dbReference type="GO" id="GO:0003676">
    <property type="term" value="F:nucleic acid binding"/>
    <property type="evidence" value="ECO:0007669"/>
    <property type="project" value="InterPro"/>
</dbReference>
<evidence type="ECO:0000313" key="2">
    <source>
        <dbReference type="Proteomes" id="UP001159042"/>
    </source>
</evidence>
<evidence type="ECO:0000313" key="1">
    <source>
        <dbReference type="EMBL" id="KAJ8913356.1"/>
    </source>
</evidence>
<dbReference type="Proteomes" id="UP001159042">
    <property type="component" value="Unassembled WGS sequence"/>
</dbReference>
<dbReference type="Gene3D" id="3.30.420.10">
    <property type="entry name" value="Ribonuclease H-like superfamily/Ribonuclease H"/>
    <property type="match status" value="1"/>
</dbReference>
<name>A0AAV8VHJ7_9CUCU</name>
<proteinExistence type="predicted"/>
<accession>A0AAV8VHJ7</accession>
<sequence length="143" mass="16729">MRWDEYLPQALQILRTRQNRATGCTPAKVLYGLEIAKPGQWQVPNFANQRQEPERQIRVIRARQLDFIQKTYPNQNRISNPTFQVGDLILVREYNPEHPVVSIWVGPYPIAVKHSEVVYEIDKNGRQFRYHLDQLRPAPAGNP</sequence>
<dbReference type="AlphaFoldDB" id="A0AAV8VHJ7"/>
<comment type="caution">
    <text evidence="1">The sequence shown here is derived from an EMBL/GenBank/DDBJ whole genome shotgun (WGS) entry which is preliminary data.</text>
</comment>
<keyword evidence="2" id="KW-1185">Reference proteome</keyword>
<organism evidence="1 2">
    <name type="scientific">Exocentrus adspersus</name>
    <dbReference type="NCBI Taxonomy" id="1586481"/>
    <lineage>
        <taxon>Eukaryota</taxon>
        <taxon>Metazoa</taxon>
        <taxon>Ecdysozoa</taxon>
        <taxon>Arthropoda</taxon>
        <taxon>Hexapoda</taxon>
        <taxon>Insecta</taxon>
        <taxon>Pterygota</taxon>
        <taxon>Neoptera</taxon>
        <taxon>Endopterygota</taxon>
        <taxon>Coleoptera</taxon>
        <taxon>Polyphaga</taxon>
        <taxon>Cucujiformia</taxon>
        <taxon>Chrysomeloidea</taxon>
        <taxon>Cerambycidae</taxon>
        <taxon>Lamiinae</taxon>
        <taxon>Acanthocinini</taxon>
        <taxon>Exocentrus</taxon>
    </lineage>
</organism>